<evidence type="ECO:0000313" key="1">
    <source>
        <dbReference type="EMBL" id="CTQ50261.1"/>
    </source>
</evidence>
<proteinExistence type="predicted"/>
<evidence type="ECO:0000313" key="2">
    <source>
        <dbReference type="Proteomes" id="UP000049222"/>
    </source>
</evidence>
<organism evidence="1 2">
    <name type="scientific">Jannaschia donghaensis</name>
    <dbReference type="NCBI Taxonomy" id="420998"/>
    <lineage>
        <taxon>Bacteria</taxon>
        <taxon>Pseudomonadati</taxon>
        <taxon>Pseudomonadota</taxon>
        <taxon>Alphaproteobacteria</taxon>
        <taxon>Rhodobacterales</taxon>
        <taxon>Roseobacteraceae</taxon>
        <taxon>Jannaschia</taxon>
    </lineage>
</organism>
<dbReference type="OrthoDB" id="9795973at2"/>
<dbReference type="GO" id="GO:0032298">
    <property type="term" value="P:positive regulation of DNA-templated DNA replication initiation"/>
    <property type="evidence" value="ECO:0007669"/>
    <property type="project" value="TreeGrafter"/>
</dbReference>
<dbReference type="GO" id="GO:0003887">
    <property type="term" value="F:DNA-directed DNA polymerase activity"/>
    <property type="evidence" value="ECO:0007669"/>
    <property type="project" value="InterPro"/>
</dbReference>
<dbReference type="InterPro" id="IPR007459">
    <property type="entry name" value="DNA_pol3_chi"/>
</dbReference>
<gene>
    <name evidence="1" type="ORF">JDO7802_02281</name>
</gene>
<dbReference type="NCBIfam" id="NF004347">
    <property type="entry name" value="PRK05728.1-4"/>
    <property type="match status" value="1"/>
</dbReference>
<keyword evidence="2" id="KW-1185">Reference proteome</keyword>
<dbReference type="Gene3D" id="3.40.50.10110">
    <property type="entry name" value="DNA polymerase III subunit chi"/>
    <property type="match status" value="1"/>
</dbReference>
<dbReference type="AlphaFoldDB" id="A0A0M6YIS9"/>
<accession>A0A0M6YIS9</accession>
<dbReference type="GO" id="GO:0003677">
    <property type="term" value="F:DNA binding"/>
    <property type="evidence" value="ECO:0007669"/>
    <property type="project" value="InterPro"/>
</dbReference>
<dbReference type="PANTHER" id="PTHR38767:SF1">
    <property type="entry name" value="DNA POLYMERASE III SUBUNIT CHI"/>
    <property type="match status" value="1"/>
</dbReference>
<dbReference type="SUPFAM" id="SSF102400">
    <property type="entry name" value="DNA polymerase III chi subunit"/>
    <property type="match status" value="1"/>
</dbReference>
<dbReference type="RefSeq" id="WP_055085636.1">
    <property type="nucleotide sequence ID" value="NZ_CXSU01000012.1"/>
</dbReference>
<dbReference type="STRING" id="420998.JDO7802_02281"/>
<name>A0A0M6YIS9_9RHOB</name>
<dbReference type="PANTHER" id="PTHR38767">
    <property type="entry name" value="DNA POLYMERASE III SUBUNIT CHI"/>
    <property type="match status" value="1"/>
</dbReference>
<protein>
    <submittedName>
        <fullName evidence="1">DNA polymerase III subunit chi</fullName>
    </submittedName>
</protein>
<sequence length="152" mass="16656">MGEAYFYHLTRTAPDVTLATLLTRCLAQSWRVAVRGGDAGRLEWLDDRLWQGDGFLPHGIADGNHDARQPILLTTGPAEDRDCLMALDGADVAPDEVTKMTRTCILFDGTDGEAVSRARAQWKALTDAGCGARYWSEEGGKWEEKASKNVEG</sequence>
<dbReference type="Pfam" id="PF04364">
    <property type="entry name" value="DNA_pol3_chi"/>
    <property type="match status" value="1"/>
</dbReference>
<reference evidence="1" key="1">
    <citation type="submission" date="2015-07" db="EMBL/GenBank/DDBJ databases">
        <authorList>
            <person name="Noorani M."/>
        </authorList>
    </citation>
    <scope>NUCLEOTIDE SEQUENCE [LARGE SCALE GENOMIC DNA]</scope>
    <source>
        <strain evidence="1">CECT 7802</strain>
    </source>
</reference>
<dbReference type="Proteomes" id="UP000049222">
    <property type="component" value="Unassembled WGS sequence"/>
</dbReference>
<dbReference type="GO" id="GO:0006260">
    <property type="term" value="P:DNA replication"/>
    <property type="evidence" value="ECO:0007669"/>
    <property type="project" value="InterPro"/>
</dbReference>
<dbReference type="EMBL" id="CXSU01000012">
    <property type="protein sequence ID" value="CTQ50261.1"/>
    <property type="molecule type" value="Genomic_DNA"/>
</dbReference>
<dbReference type="InterPro" id="IPR036768">
    <property type="entry name" value="PolIII_chi_sf"/>
</dbReference>